<evidence type="ECO:0000313" key="2">
    <source>
        <dbReference type="EMBL" id="OJJ01750.1"/>
    </source>
</evidence>
<feature type="compositionally biased region" description="Basic and acidic residues" evidence="1">
    <location>
        <begin position="8"/>
        <end position="40"/>
    </location>
</feature>
<dbReference type="EMBL" id="KV878128">
    <property type="protein sequence ID" value="OJJ01750.1"/>
    <property type="molecule type" value="Genomic_DNA"/>
</dbReference>
<dbReference type="Gene3D" id="1.25.40.10">
    <property type="entry name" value="Tetratricopeptide repeat domain"/>
    <property type="match status" value="1"/>
</dbReference>
<dbReference type="GeneID" id="63731271"/>
<proteinExistence type="predicted"/>
<name>A0A1L9PJP0_ASPVE</name>
<dbReference type="STRING" id="1036611.A0A1L9PJP0"/>
<dbReference type="PANTHER" id="PTHR42345">
    <property type="entry name" value="TPR_REGION DOMAIN-CONTAINING PROTEIN"/>
    <property type="match status" value="1"/>
</dbReference>
<protein>
    <submittedName>
        <fullName evidence="2">Uncharacterized protein</fullName>
    </submittedName>
</protein>
<keyword evidence="3" id="KW-1185">Reference proteome</keyword>
<gene>
    <name evidence="2" type="ORF">ASPVEDRAFT_650099</name>
</gene>
<dbReference type="RefSeq" id="XP_040667512.1">
    <property type="nucleotide sequence ID" value="XM_040815760.1"/>
</dbReference>
<dbReference type="InterPro" id="IPR011990">
    <property type="entry name" value="TPR-like_helical_dom_sf"/>
</dbReference>
<dbReference type="AlphaFoldDB" id="A0A1L9PJP0"/>
<organism evidence="2 3">
    <name type="scientific">Aspergillus versicolor CBS 583.65</name>
    <dbReference type="NCBI Taxonomy" id="1036611"/>
    <lineage>
        <taxon>Eukaryota</taxon>
        <taxon>Fungi</taxon>
        <taxon>Dikarya</taxon>
        <taxon>Ascomycota</taxon>
        <taxon>Pezizomycotina</taxon>
        <taxon>Eurotiomycetes</taxon>
        <taxon>Eurotiomycetidae</taxon>
        <taxon>Eurotiales</taxon>
        <taxon>Aspergillaceae</taxon>
        <taxon>Aspergillus</taxon>
        <taxon>Aspergillus subgen. Nidulantes</taxon>
    </lineage>
</organism>
<evidence type="ECO:0000256" key="1">
    <source>
        <dbReference type="SAM" id="MobiDB-lite"/>
    </source>
</evidence>
<dbReference type="SUPFAM" id="SSF48452">
    <property type="entry name" value="TPR-like"/>
    <property type="match status" value="1"/>
</dbReference>
<accession>A0A1L9PJP0</accession>
<dbReference type="Proteomes" id="UP000184073">
    <property type="component" value="Unassembled WGS sequence"/>
</dbReference>
<reference evidence="3" key="1">
    <citation type="journal article" date="2017" name="Genome Biol.">
        <title>Comparative genomics reveals high biological diversity and specific adaptations in the industrially and medically important fungal genus Aspergillus.</title>
        <authorList>
            <person name="de Vries R.P."/>
            <person name="Riley R."/>
            <person name="Wiebenga A."/>
            <person name="Aguilar-Osorio G."/>
            <person name="Amillis S."/>
            <person name="Uchima C.A."/>
            <person name="Anderluh G."/>
            <person name="Asadollahi M."/>
            <person name="Askin M."/>
            <person name="Barry K."/>
            <person name="Battaglia E."/>
            <person name="Bayram O."/>
            <person name="Benocci T."/>
            <person name="Braus-Stromeyer S.A."/>
            <person name="Caldana C."/>
            <person name="Canovas D."/>
            <person name="Cerqueira G.C."/>
            <person name="Chen F."/>
            <person name="Chen W."/>
            <person name="Choi C."/>
            <person name="Clum A."/>
            <person name="Dos Santos R.A."/>
            <person name="Damasio A.R."/>
            <person name="Diallinas G."/>
            <person name="Emri T."/>
            <person name="Fekete E."/>
            <person name="Flipphi M."/>
            <person name="Freyberg S."/>
            <person name="Gallo A."/>
            <person name="Gournas C."/>
            <person name="Habgood R."/>
            <person name="Hainaut M."/>
            <person name="Harispe M.L."/>
            <person name="Henrissat B."/>
            <person name="Hilden K.S."/>
            <person name="Hope R."/>
            <person name="Hossain A."/>
            <person name="Karabika E."/>
            <person name="Karaffa L."/>
            <person name="Karanyi Z."/>
            <person name="Krasevec N."/>
            <person name="Kuo A."/>
            <person name="Kusch H."/>
            <person name="LaButti K."/>
            <person name="Lagendijk E.L."/>
            <person name="Lapidus A."/>
            <person name="Levasseur A."/>
            <person name="Lindquist E."/>
            <person name="Lipzen A."/>
            <person name="Logrieco A.F."/>
            <person name="MacCabe A."/>
            <person name="Maekelae M.R."/>
            <person name="Malavazi I."/>
            <person name="Melin P."/>
            <person name="Meyer V."/>
            <person name="Mielnichuk N."/>
            <person name="Miskei M."/>
            <person name="Molnar A.P."/>
            <person name="Mule G."/>
            <person name="Ngan C.Y."/>
            <person name="Orejas M."/>
            <person name="Orosz E."/>
            <person name="Ouedraogo J.P."/>
            <person name="Overkamp K.M."/>
            <person name="Park H.-S."/>
            <person name="Perrone G."/>
            <person name="Piumi F."/>
            <person name="Punt P.J."/>
            <person name="Ram A.F."/>
            <person name="Ramon A."/>
            <person name="Rauscher S."/>
            <person name="Record E."/>
            <person name="Riano-Pachon D.M."/>
            <person name="Robert V."/>
            <person name="Roehrig J."/>
            <person name="Ruller R."/>
            <person name="Salamov A."/>
            <person name="Salih N.S."/>
            <person name="Samson R.A."/>
            <person name="Sandor E."/>
            <person name="Sanguinetti M."/>
            <person name="Schuetze T."/>
            <person name="Sepcic K."/>
            <person name="Shelest E."/>
            <person name="Sherlock G."/>
            <person name="Sophianopoulou V."/>
            <person name="Squina F.M."/>
            <person name="Sun H."/>
            <person name="Susca A."/>
            <person name="Todd R.B."/>
            <person name="Tsang A."/>
            <person name="Unkles S.E."/>
            <person name="van de Wiele N."/>
            <person name="van Rossen-Uffink D."/>
            <person name="Oliveira J.V."/>
            <person name="Vesth T.C."/>
            <person name="Visser J."/>
            <person name="Yu J.-H."/>
            <person name="Zhou M."/>
            <person name="Andersen M.R."/>
            <person name="Archer D.B."/>
            <person name="Baker S.E."/>
            <person name="Benoit I."/>
            <person name="Brakhage A.A."/>
            <person name="Braus G.H."/>
            <person name="Fischer R."/>
            <person name="Frisvad J.C."/>
            <person name="Goldman G.H."/>
            <person name="Houbraken J."/>
            <person name="Oakley B."/>
            <person name="Pocsi I."/>
            <person name="Scazzocchio C."/>
            <person name="Seiboth B."/>
            <person name="vanKuyk P.A."/>
            <person name="Wortman J."/>
            <person name="Dyer P.S."/>
            <person name="Grigoriev I.V."/>
        </authorList>
    </citation>
    <scope>NUCLEOTIDE SEQUENCE [LARGE SCALE GENOMIC DNA]</scope>
    <source>
        <strain evidence="3">CBS 583.65</strain>
    </source>
</reference>
<dbReference type="OrthoDB" id="20872at2759"/>
<feature type="region of interest" description="Disordered" evidence="1">
    <location>
        <begin position="1"/>
        <end position="42"/>
    </location>
</feature>
<evidence type="ECO:0000313" key="3">
    <source>
        <dbReference type="Proteomes" id="UP000184073"/>
    </source>
</evidence>
<dbReference type="PANTHER" id="PTHR42345:SF2">
    <property type="entry name" value="HELICASE-LIKE PROTEIN"/>
    <property type="match status" value="1"/>
</dbReference>
<sequence length="856" mass="95156">MSFCLEKQGTDDKNNTKEHDTDKGEEENKRGETTWERESTLQEGADYIAARLKGSLEVSLTGPTKDSSKVSAAVSITGEGGTVDEESPGCEHPAFELYWIKEHHVRRKIAPGDLSDAPEYEVVRFFDREANPEYQHVHPGTVTVQGYGIEMWDYEQTQGPGLRDSEKNYLYHVGDLPEPGGKELIRRLHELQNEDEGRPLGENLDYDEADLEQFVGDSAIAIADGEKSIDAMLDVCLAVLNRGDTFKNFATKFTIAQEWTHIEGEGILGIMGFFWQMVISGEVARRLDRSTSAQSDEQDQIDGMSLQVVASLIVYGLWRQNVDLKFSYELPMPPAKDVSSEERIEAGVLLRMAEKFMADTMPDIAAETLEEAIAIDPANVEYRHRRCRALRRTAELDALVGDEEDSEMRYAELTVEAKYLTQYAPGDWQAWELLAEAQMGRGALKKGLQAYEQAESVATSDEDKKYLKSKVVEARVALVDEFLGATRLDDKVEQHEAMRDIKDWNYDFVDGVMKSHSNVYERQEEGLVAFAKKIKWPHVDEVTQRIEGTYARLHSGAEENLPAIIHDWLYGLVLPGRFFAYNVMSCLVLCTPSLSLGIPPSASHGLVLGDISYWPIHTVMGRVLGGISGIGSLAGWIGPCSSVMLDVETVTQSGRTTGWVYVDGERVAPELQSSDELSEYLDNEDTASYIVDSEDPGKWTTPERPVRDTSQYTLKTVHIKSAGEGQAAELSARIIFEVNESTMVEIPLRTTPVFVVPPRCQPSDPAGHPIHVSELEINPAKSWTPDKLLDDDVFGDARTADMLVINATGNGAETMARAVCAFRGMNAVIRTPESPCFACTLKAARSLKINAVIWCD</sequence>
<dbReference type="VEuPathDB" id="FungiDB:ASPVEDRAFT_650099"/>